<dbReference type="AlphaFoldDB" id="A0A8H6SZU3"/>
<keyword evidence="2" id="KW-1185">Reference proteome</keyword>
<dbReference type="OrthoDB" id="3139566at2759"/>
<evidence type="ECO:0008006" key="3">
    <source>
        <dbReference type="Google" id="ProtNLM"/>
    </source>
</evidence>
<comment type="caution">
    <text evidence="1">The sequence shown here is derived from an EMBL/GenBank/DDBJ whole genome shotgun (WGS) entry which is preliminary data.</text>
</comment>
<organism evidence="1 2">
    <name type="scientific">Mycena chlorophos</name>
    <name type="common">Agaric fungus</name>
    <name type="synonym">Agaricus chlorophos</name>
    <dbReference type="NCBI Taxonomy" id="658473"/>
    <lineage>
        <taxon>Eukaryota</taxon>
        <taxon>Fungi</taxon>
        <taxon>Dikarya</taxon>
        <taxon>Basidiomycota</taxon>
        <taxon>Agaricomycotina</taxon>
        <taxon>Agaricomycetes</taxon>
        <taxon>Agaricomycetidae</taxon>
        <taxon>Agaricales</taxon>
        <taxon>Marasmiineae</taxon>
        <taxon>Mycenaceae</taxon>
        <taxon>Mycena</taxon>
    </lineage>
</organism>
<name>A0A8H6SZU3_MYCCL</name>
<reference evidence="1" key="1">
    <citation type="submission" date="2020-05" db="EMBL/GenBank/DDBJ databases">
        <title>Mycena genomes resolve the evolution of fungal bioluminescence.</title>
        <authorList>
            <person name="Tsai I.J."/>
        </authorList>
    </citation>
    <scope>NUCLEOTIDE SEQUENCE</scope>
    <source>
        <strain evidence="1">110903Hualien_Pintung</strain>
    </source>
</reference>
<dbReference type="Proteomes" id="UP000613580">
    <property type="component" value="Unassembled WGS sequence"/>
</dbReference>
<gene>
    <name evidence="1" type="ORF">HMN09_00692400</name>
</gene>
<evidence type="ECO:0000313" key="2">
    <source>
        <dbReference type="Proteomes" id="UP000613580"/>
    </source>
</evidence>
<sequence length="346" mass="38422">MATTTSAPRILSLPPEILAEIFTAYLPTYPVTADLKSSHSPFHLTHICRQLADIATSTPTLWRAIRLCAPRESSAIMRSLQSDFEMLSTAFGRAGSCPLSIQLKGNPGLWIAGVIGAIFPYRTRWEYLSLDIDRSTLSSLVAPMPMLLGLHLSNWDFFPLCLSHIETPRLRSASIWYLHPSSPLPWSQLTHLQYREAPLSECLTVLGQTPMLVWCKLWVTLDDVDEPDTAAPVELRFLRALLLITPNEDEDGDDPPCFVLRYLACPSLRTLRLNQLALSPSQLVYLQDFVARSGCKIQDLMLFNGGPPGPASKRITDAVRTSLAKAHVANTSFIGEEDIPELAWVA</sequence>
<proteinExistence type="predicted"/>
<accession>A0A8H6SZU3</accession>
<protein>
    <recommendedName>
        <fullName evidence="3">F-box domain-containing protein</fullName>
    </recommendedName>
</protein>
<dbReference type="EMBL" id="JACAZE010000008">
    <property type="protein sequence ID" value="KAF7308436.1"/>
    <property type="molecule type" value="Genomic_DNA"/>
</dbReference>
<evidence type="ECO:0000313" key="1">
    <source>
        <dbReference type="EMBL" id="KAF7308436.1"/>
    </source>
</evidence>